<evidence type="ECO:0000313" key="1">
    <source>
        <dbReference type="EMBL" id="GIP61386.1"/>
    </source>
</evidence>
<evidence type="ECO:0000313" key="2">
    <source>
        <dbReference type="Proteomes" id="UP000681290"/>
    </source>
</evidence>
<keyword evidence="2" id="KW-1185">Reference proteome</keyword>
<gene>
    <name evidence="1" type="ORF">J15TS10_52000</name>
</gene>
<dbReference type="Proteomes" id="UP000681290">
    <property type="component" value="Unassembled WGS sequence"/>
</dbReference>
<protein>
    <submittedName>
        <fullName evidence="1">Uncharacterized protein</fullName>
    </submittedName>
</protein>
<name>A0ABQ4MZL7_9BACL</name>
<accession>A0ABQ4MZL7</accession>
<reference evidence="1 2" key="1">
    <citation type="submission" date="2021-03" db="EMBL/GenBank/DDBJ databases">
        <title>Antimicrobial resistance genes in bacteria isolated from Japanese honey, and their potential for conferring macrolide and lincosamide resistance in the American foulbrood pathogen Paenibacillus larvae.</title>
        <authorList>
            <person name="Okamoto M."/>
            <person name="Kumagai M."/>
            <person name="Kanamori H."/>
            <person name="Takamatsu D."/>
        </authorList>
    </citation>
    <scope>NUCLEOTIDE SEQUENCE [LARGE SCALE GENOMIC DNA]</scope>
    <source>
        <strain evidence="1 2">J15TS10</strain>
    </source>
</reference>
<dbReference type="EMBL" id="BOSM01000018">
    <property type="protein sequence ID" value="GIP61386.1"/>
    <property type="molecule type" value="Genomic_DNA"/>
</dbReference>
<proteinExistence type="predicted"/>
<organism evidence="1 2">
    <name type="scientific">Paenibacillus woosongensis</name>
    <dbReference type="NCBI Taxonomy" id="307580"/>
    <lineage>
        <taxon>Bacteria</taxon>
        <taxon>Bacillati</taxon>
        <taxon>Bacillota</taxon>
        <taxon>Bacilli</taxon>
        <taxon>Bacillales</taxon>
        <taxon>Paenibacillaceae</taxon>
        <taxon>Paenibacillus</taxon>
    </lineage>
</organism>
<comment type="caution">
    <text evidence="1">The sequence shown here is derived from an EMBL/GenBank/DDBJ whole genome shotgun (WGS) entry which is preliminary data.</text>
</comment>
<sequence length="66" mass="7439">MREVNLDSPRPPVRVNMTAKHYSNGKEGLYDGIVVYGETDARLWHYGKNSGNIGERADGFSRFGDH</sequence>